<dbReference type="eggNOG" id="COG0526">
    <property type="taxonomic scope" value="Bacteria"/>
</dbReference>
<dbReference type="Gene3D" id="3.40.30.10">
    <property type="entry name" value="Glutaredoxin"/>
    <property type="match status" value="1"/>
</dbReference>
<dbReference type="PANTHER" id="PTHR10438">
    <property type="entry name" value="THIOREDOXIN"/>
    <property type="match status" value="1"/>
</dbReference>
<evidence type="ECO:0000259" key="1">
    <source>
        <dbReference type="PROSITE" id="PS51352"/>
    </source>
</evidence>
<dbReference type="STRING" id="936154.STP_1578"/>
<reference evidence="3 4" key="1">
    <citation type="submission" date="2016-06" db="EMBL/GenBank/DDBJ databases">
        <authorList>
            <person name="Haines A.N."/>
            <person name="Council K.R."/>
        </authorList>
    </citation>
    <scope>NUCLEOTIDE SEQUENCE [LARGE SCALE GENOMIC DNA]</scope>
    <source>
        <strain evidence="3 4">SP158-29</strain>
    </source>
</reference>
<sequence length="105" mass="12473">MIIPKNYEEIAELLEKKEKLLLFFTADWCPDCQFIYPVMPEIESENQELTFVRLDRDDFMDLAQKWNIFGIPSFLIIENGQEKARLVNKLRKTKAEINQFISSNK</sequence>
<dbReference type="PANTHER" id="PTHR10438:SF468">
    <property type="entry name" value="THIOREDOXIN-1-RELATED"/>
    <property type="match status" value="1"/>
</dbReference>
<dbReference type="InterPro" id="IPR013766">
    <property type="entry name" value="Thioredoxin_domain"/>
</dbReference>
<evidence type="ECO:0000313" key="2">
    <source>
        <dbReference type="EMBL" id="MDT2731901.1"/>
    </source>
</evidence>
<evidence type="ECO:0000313" key="3">
    <source>
        <dbReference type="EMBL" id="PCH10762.1"/>
    </source>
</evidence>
<dbReference type="SUPFAM" id="SSF52833">
    <property type="entry name" value="Thioredoxin-like"/>
    <property type="match status" value="1"/>
</dbReference>
<dbReference type="InterPro" id="IPR050620">
    <property type="entry name" value="Thioredoxin_H-type-like"/>
</dbReference>
<dbReference type="InterPro" id="IPR036249">
    <property type="entry name" value="Thioredoxin-like_sf"/>
</dbReference>
<gene>
    <name evidence="3" type="primary">ytpP</name>
    <name evidence="3" type="ORF">A9Y57_02052</name>
    <name evidence="2" type="ORF">P7G31_06530</name>
</gene>
<dbReference type="EMBL" id="NSGR01000010">
    <property type="protein sequence ID" value="PCH10762.1"/>
    <property type="molecule type" value="Genomic_DNA"/>
</dbReference>
<dbReference type="Pfam" id="PF00085">
    <property type="entry name" value="Thioredoxin"/>
    <property type="match status" value="1"/>
</dbReference>
<dbReference type="RefSeq" id="WP_003103432.1">
    <property type="nucleotide sequence ID" value="NZ_BAWT01000004.1"/>
</dbReference>
<reference evidence="2" key="2">
    <citation type="submission" date="2023-03" db="EMBL/GenBank/DDBJ databases">
        <authorList>
            <person name="Shen W."/>
            <person name="Cai J."/>
        </authorList>
    </citation>
    <scope>NUCLEOTIDE SEQUENCE</scope>
    <source>
        <strain evidence="2">P82-2</strain>
    </source>
</reference>
<proteinExistence type="predicted"/>
<evidence type="ECO:0000313" key="4">
    <source>
        <dbReference type="Proteomes" id="UP000217465"/>
    </source>
</evidence>
<dbReference type="GeneID" id="61421470"/>
<feature type="domain" description="Thioredoxin" evidence="1">
    <location>
        <begin position="1"/>
        <end position="105"/>
    </location>
</feature>
<dbReference type="EMBL" id="JARQAG010000008">
    <property type="protein sequence ID" value="MDT2731901.1"/>
    <property type="molecule type" value="Genomic_DNA"/>
</dbReference>
<comment type="caution">
    <text evidence="3">The sequence shown here is derived from an EMBL/GenBank/DDBJ whole genome shotgun (WGS) entry which is preliminary data.</text>
</comment>
<dbReference type="OMA" id="FIDPFMP"/>
<organism evidence="3 4">
    <name type="scientific">Streptococcus parauberis</name>
    <dbReference type="NCBI Taxonomy" id="1348"/>
    <lineage>
        <taxon>Bacteria</taxon>
        <taxon>Bacillati</taxon>
        <taxon>Bacillota</taxon>
        <taxon>Bacilli</taxon>
        <taxon>Lactobacillales</taxon>
        <taxon>Streptococcaceae</taxon>
        <taxon>Streptococcus</taxon>
    </lineage>
</organism>
<dbReference type="AlphaFoldDB" id="A0A0E2UAT9"/>
<dbReference type="CDD" id="cd02947">
    <property type="entry name" value="TRX_family"/>
    <property type="match status" value="1"/>
</dbReference>
<dbReference type="OrthoDB" id="7629852at2"/>
<dbReference type="PROSITE" id="PS51352">
    <property type="entry name" value="THIOREDOXIN_2"/>
    <property type="match status" value="1"/>
</dbReference>
<accession>A0A0E2UAT9</accession>
<protein>
    <submittedName>
        <fullName evidence="2">Thioredoxin family protein</fullName>
    </submittedName>
    <submittedName>
        <fullName evidence="3">Thioredoxin-like protein YtpP</fullName>
    </submittedName>
</protein>
<dbReference type="Proteomes" id="UP001180515">
    <property type="component" value="Unassembled WGS sequence"/>
</dbReference>
<dbReference type="Proteomes" id="UP000217465">
    <property type="component" value="Unassembled WGS sequence"/>
</dbReference>
<name>A0A0E2UAT9_9STRE</name>